<organism evidence="3 4">
    <name type="scientific">Henriciella mobilis</name>
    <dbReference type="NCBI Taxonomy" id="2305467"/>
    <lineage>
        <taxon>Bacteria</taxon>
        <taxon>Pseudomonadati</taxon>
        <taxon>Pseudomonadota</taxon>
        <taxon>Alphaproteobacteria</taxon>
        <taxon>Hyphomonadales</taxon>
        <taxon>Hyphomonadaceae</taxon>
        <taxon>Henriciella</taxon>
    </lineage>
</organism>
<proteinExistence type="inferred from homology"/>
<comment type="similarity">
    <text evidence="1">Belongs to the TrbG/VirB9 family.</text>
</comment>
<evidence type="ECO:0000313" key="4">
    <source>
        <dbReference type="Proteomes" id="UP000266385"/>
    </source>
</evidence>
<dbReference type="InterPro" id="IPR014142">
    <property type="entry name" value="TrbG_Ti"/>
</dbReference>
<reference evidence="3 4" key="1">
    <citation type="submission" date="2018-08" db="EMBL/GenBank/DDBJ databases">
        <title>Henriciella mobilis sp. nov., isolated from seawater.</title>
        <authorList>
            <person name="Cheng H."/>
            <person name="Wu Y.-H."/>
            <person name="Xu X.-W."/>
            <person name="Guo L.-L."/>
        </authorList>
    </citation>
    <scope>NUCLEOTIDE SEQUENCE [LARGE SCALE GENOMIC DNA]</scope>
    <source>
        <strain evidence="3 4">JN25</strain>
    </source>
</reference>
<protein>
    <submittedName>
        <fullName evidence="3">P-type conjugative transfer protein TrbG</fullName>
    </submittedName>
</protein>
<dbReference type="AlphaFoldDB" id="A0A399RR54"/>
<keyword evidence="2" id="KW-0732">Signal</keyword>
<dbReference type="CDD" id="cd06911">
    <property type="entry name" value="VirB9_CagX_TrbG"/>
    <property type="match status" value="1"/>
</dbReference>
<gene>
    <name evidence="3" type="primary">trbG</name>
    <name evidence="3" type="ORF">D1223_02540</name>
</gene>
<dbReference type="PROSITE" id="PS51257">
    <property type="entry name" value="PROKAR_LIPOPROTEIN"/>
    <property type="match status" value="1"/>
</dbReference>
<dbReference type="InterPro" id="IPR033645">
    <property type="entry name" value="VirB9/CagX/TrbG_C"/>
</dbReference>
<dbReference type="Pfam" id="PF03524">
    <property type="entry name" value="CagX"/>
    <property type="match status" value="1"/>
</dbReference>
<evidence type="ECO:0000256" key="1">
    <source>
        <dbReference type="ARBA" id="ARBA00006135"/>
    </source>
</evidence>
<dbReference type="InterPro" id="IPR038161">
    <property type="entry name" value="VirB9/CagX/TrbG_C_sf"/>
</dbReference>
<dbReference type="EMBL" id="QWFX01000005">
    <property type="protein sequence ID" value="RIJ32744.1"/>
    <property type="molecule type" value="Genomic_DNA"/>
</dbReference>
<dbReference type="OrthoDB" id="9815808at2"/>
<dbReference type="InterPro" id="IPR010258">
    <property type="entry name" value="Conjugal_tfr_TrbG/VirB9/CagX"/>
</dbReference>
<dbReference type="RefSeq" id="WP_119374826.1">
    <property type="nucleotide sequence ID" value="NZ_QWFX01000005.1"/>
</dbReference>
<evidence type="ECO:0000256" key="2">
    <source>
        <dbReference type="ARBA" id="ARBA00022729"/>
    </source>
</evidence>
<name>A0A399RR54_9PROT</name>
<keyword evidence="4" id="KW-1185">Reference proteome</keyword>
<accession>A0A399RR54</accession>
<evidence type="ECO:0000313" key="3">
    <source>
        <dbReference type="EMBL" id="RIJ32744.1"/>
    </source>
</evidence>
<sequence length="331" mass="35799">MIRNLLASSGLALIAACATTPTDLEPLDPEAFQVASPVEEVTDHPVRIVETAIPLPLPGQMKAVSSATPEPDVSPEEAIKEGREHALIEPSVDGYVNAIQVYPYTEGALYRLYASPGQVSDIGLQPGEALVSVSAGDTVRWVVGDTTSGSDANARAHVLVKPISAGIRTNLMIATDRRTYHLELESTDGSYMAALSWRYPADELAGLTARNAQAIARESGSIEQGLTLEGLNFDYRMTGDTPDWKPVRVFDDGRQVFIQMPASIATTDMPPLFVLGETGNAELVNYRVRGNYYVVDRLFRAAELRLGQKDQTVVRISRVERRAGLAAIFGG</sequence>
<comment type="caution">
    <text evidence="3">The sequence shown here is derived from an EMBL/GenBank/DDBJ whole genome shotgun (WGS) entry which is preliminary data.</text>
</comment>
<dbReference type="Proteomes" id="UP000266385">
    <property type="component" value="Unassembled WGS sequence"/>
</dbReference>
<dbReference type="NCBIfam" id="TIGR02775">
    <property type="entry name" value="TrbG_Ti"/>
    <property type="match status" value="1"/>
</dbReference>
<dbReference type="Gene3D" id="2.60.40.2500">
    <property type="match status" value="1"/>
</dbReference>